<dbReference type="SMART" id="SM00671">
    <property type="entry name" value="SEL1"/>
    <property type="match status" value="1"/>
</dbReference>
<dbReference type="SUPFAM" id="SSF81901">
    <property type="entry name" value="HCP-like"/>
    <property type="match status" value="1"/>
</dbReference>
<evidence type="ECO:0008006" key="2">
    <source>
        <dbReference type="Google" id="ProtNLM"/>
    </source>
</evidence>
<reference evidence="1" key="1">
    <citation type="submission" date="2018-10" db="EMBL/GenBank/DDBJ databases">
        <title>Hidden diversity of soil giant viruses.</title>
        <authorList>
            <person name="Schulz F."/>
            <person name="Alteio L."/>
            <person name="Goudeau D."/>
            <person name="Ryan E.M."/>
            <person name="Malmstrom R.R."/>
            <person name="Blanchard J."/>
            <person name="Woyke T."/>
        </authorList>
    </citation>
    <scope>NUCLEOTIDE SEQUENCE</scope>
    <source>
        <strain evidence="1">EDV1</strain>
    </source>
</reference>
<organism evidence="1">
    <name type="scientific">Edafosvirus sp</name>
    <dbReference type="NCBI Taxonomy" id="2487765"/>
    <lineage>
        <taxon>Viruses</taxon>
        <taxon>Varidnaviria</taxon>
        <taxon>Bamfordvirae</taxon>
        <taxon>Nucleocytoviricota</taxon>
        <taxon>Megaviricetes</taxon>
        <taxon>Imitervirales</taxon>
        <taxon>Mimiviridae</taxon>
        <taxon>Klosneuvirinae</taxon>
    </lineage>
</organism>
<feature type="non-terminal residue" evidence="1">
    <location>
        <position position="1"/>
    </location>
</feature>
<dbReference type="EMBL" id="MK072070">
    <property type="protein sequence ID" value="AYV78151.1"/>
    <property type="molecule type" value="Genomic_DNA"/>
</dbReference>
<gene>
    <name evidence="1" type="ORF">Edafosvirus5_69</name>
</gene>
<dbReference type="InterPro" id="IPR006597">
    <property type="entry name" value="Sel1-like"/>
</dbReference>
<sequence>IEFCKKKLLENESEKVASYLNYILGNLYNGMQLTNNNNCEIPYNFFKLSSDAGNSYGQYSLGRMYDYGLFVPADHTEAEKLMRLSLSQNNFLAQYYLGSAFPNNYDFLSLSAKQGYGEAKKKIKEMICGGMFPTEYNEIKMGGMTEFIIDDLIEKSFS</sequence>
<dbReference type="InterPro" id="IPR011990">
    <property type="entry name" value="TPR-like_helical_dom_sf"/>
</dbReference>
<name>A0A3G4ZVX3_9VIRU</name>
<protein>
    <recommendedName>
        <fullName evidence="2">Sel1 repeat family protein</fullName>
    </recommendedName>
</protein>
<dbReference type="Gene3D" id="1.25.40.10">
    <property type="entry name" value="Tetratricopeptide repeat domain"/>
    <property type="match status" value="1"/>
</dbReference>
<proteinExistence type="predicted"/>
<evidence type="ECO:0000313" key="1">
    <source>
        <dbReference type="EMBL" id="AYV78151.1"/>
    </source>
</evidence>
<accession>A0A3G4ZVX3</accession>